<keyword evidence="3 6" id="KW-0812">Transmembrane</keyword>
<feature type="transmembrane region" description="Helical" evidence="6">
    <location>
        <begin position="400"/>
        <end position="419"/>
    </location>
</feature>
<feature type="domain" description="ABC3 transporter permease C-terminal" evidence="7">
    <location>
        <begin position="264"/>
        <end position="381"/>
    </location>
</feature>
<organism evidence="8 9">
    <name type="scientific">Teichococcus aerophilus</name>
    <dbReference type="NCBI Taxonomy" id="1224513"/>
    <lineage>
        <taxon>Bacteria</taxon>
        <taxon>Pseudomonadati</taxon>
        <taxon>Pseudomonadota</taxon>
        <taxon>Alphaproteobacteria</taxon>
        <taxon>Acetobacterales</taxon>
        <taxon>Roseomonadaceae</taxon>
        <taxon>Roseomonas</taxon>
    </lineage>
</organism>
<feature type="transmembrane region" description="Helical" evidence="6">
    <location>
        <begin position="713"/>
        <end position="735"/>
    </location>
</feature>
<dbReference type="InterPro" id="IPR038766">
    <property type="entry name" value="Membrane_comp_ABC_pdt"/>
</dbReference>
<comment type="subcellular location">
    <subcellularLocation>
        <location evidence="1">Cell membrane</location>
        <topology evidence="1">Multi-pass membrane protein</topology>
    </subcellularLocation>
</comment>
<name>A0ABR7RID7_9PROT</name>
<feature type="transmembrane region" description="Helical" evidence="6">
    <location>
        <begin position="261"/>
        <end position="285"/>
    </location>
</feature>
<proteinExistence type="predicted"/>
<protein>
    <submittedName>
        <fullName evidence="8">FtsX-like permease family protein</fullName>
    </submittedName>
</protein>
<feature type="transmembrane region" description="Helical" evidence="6">
    <location>
        <begin position="473"/>
        <end position="497"/>
    </location>
</feature>
<dbReference type="Pfam" id="PF02687">
    <property type="entry name" value="FtsX"/>
    <property type="match status" value="2"/>
</dbReference>
<keyword evidence="5 6" id="KW-0472">Membrane</keyword>
<evidence type="ECO:0000256" key="6">
    <source>
        <dbReference type="SAM" id="Phobius"/>
    </source>
</evidence>
<feature type="transmembrane region" description="Helical" evidence="6">
    <location>
        <begin position="768"/>
        <end position="789"/>
    </location>
</feature>
<keyword evidence="4 6" id="KW-1133">Transmembrane helix</keyword>
<feature type="domain" description="ABC3 transporter permease C-terminal" evidence="7">
    <location>
        <begin position="719"/>
        <end position="829"/>
    </location>
</feature>
<evidence type="ECO:0000259" key="7">
    <source>
        <dbReference type="Pfam" id="PF02687"/>
    </source>
</evidence>
<keyword evidence="9" id="KW-1185">Reference proteome</keyword>
<dbReference type="Proteomes" id="UP000626026">
    <property type="component" value="Unassembled WGS sequence"/>
</dbReference>
<dbReference type="RefSeq" id="WP_187783095.1">
    <property type="nucleotide sequence ID" value="NZ_JACTVA010000004.1"/>
</dbReference>
<evidence type="ECO:0000256" key="5">
    <source>
        <dbReference type="ARBA" id="ARBA00023136"/>
    </source>
</evidence>
<gene>
    <name evidence="8" type="ORF">IBL26_03615</name>
</gene>
<feature type="transmembrane region" description="Helical" evidence="6">
    <location>
        <begin position="801"/>
        <end position="829"/>
    </location>
</feature>
<comment type="caution">
    <text evidence="8">The sequence shown here is derived from an EMBL/GenBank/DDBJ whole genome shotgun (WGS) entry which is preliminary data.</text>
</comment>
<reference evidence="8 9" key="1">
    <citation type="journal article" date="2013" name="Int. J. Syst. Evol. Microbiol.">
        <title>Roseomonas aerophila sp. nov., isolated from air.</title>
        <authorList>
            <person name="Kim S.J."/>
            <person name="Weon H.Y."/>
            <person name="Ahn J.H."/>
            <person name="Hong S.B."/>
            <person name="Seok S.J."/>
            <person name="Whang K.S."/>
            <person name="Kwon S.W."/>
        </authorList>
    </citation>
    <scope>NUCLEOTIDE SEQUENCE [LARGE SCALE GENOMIC DNA]</scope>
    <source>
        <strain evidence="8 9">NBRC 108923</strain>
    </source>
</reference>
<feature type="transmembrane region" description="Helical" evidence="6">
    <location>
        <begin position="351"/>
        <end position="373"/>
    </location>
</feature>
<evidence type="ECO:0000313" key="8">
    <source>
        <dbReference type="EMBL" id="MBC9205912.1"/>
    </source>
</evidence>
<sequence>MSSHLSLGLRFARRELRGGLKGLRIVLACLALGVAAIAAVGALRAATEASLSEDGARILGGDLSVRVTYRPMPQEARDWITRHGGRLSEIVEMRAMAIAPNGERTLVELKAADAAYPLYGALELDPPNAALTPEAPGTPAGVALEPLVAERLGLKVGERLRIGEESFVLAALIRVEPDKVATPALLGPRALIPLGALPATGLIQPGSLVQYEYRIALPPGVAPRSFARDFQAAHDDGGWRVRDATQAAPGVNRMLDRVASFLILAGLTALLVGGIGVATGVRSWLDQRARTIATLRCLGAPAGTVFATYLIQVLGLSVLGIILGLAIGQGLAVLAAQMLAAALPVPPRLGFYPAPLALAALYGLLTALSFSLWPLGRAREIPGAALFRDTVQPRTGRPRLSLLLVNGLAVLALVALVVGTAEQPFFALAFCGAAAATLLLFRLGASALMGLAKRVKAGQRPALRLGLANLHRPGAPTALLLVALGIGLTTLSALALIEGNLRQQISNQIPSQAPNFFFIDIQSDQVTQFDRLTTGLPGVEEVKRVPSLRARIVSVKGVPADQVQTTGDSSWALRGDRGLTYAATPPDGTRVVAGQWWAPDYSGPPLVSLDANLAQGWGVGLGDEIVVNVLGRDIPLKIASLRQIEWQGLGINFVLVASPGLLSSAPHTHIATLRGDVAQDAAVLRAVTDAFPNVSGIRVRDALDAVSALMERLGTAISAVAGVTLLAGGLVLAGAMAAGQRRRVRDAVVLKVIGATRAQIRKAWMVEFGLLGFTAGTLAAAIGTAASWGVARFVMKTEWVFLPWTLAITVLGCTVLTLALGYAGTALALRVRPAPLLRNE</sequence>
<feature type="transmembrane region" description="Helical" evidence="6">
    <location>
        <begin position="306"/>
        <end position="339"/>
    </location>
</feature>
<evidence type="ECO:0000256" key="4">
    <source>
        <dbReference type="ARBA" id="ARBA00022989"/>
    </source>
</evidence>
<evidence type="ECO:0000256" key="1">
    <source>
        <dbReference type="ARBA" id="ARBA00004651"/>
    </source>
</evidence>
<dbReference type="PANTHER" id="PTHR30287:SF1">
    <property type="entry name" value="INNER MEMBRANE PROTEIN"/>
    <property type="match status" value="1"/>
</dbReference>
<feature type="transmembrane region" description="Helical" evidence="6">
    <location>
        <begin position="425"/>
        <end position="452"/>
    </location>
</feature>
<evidence type="ECO:0000313" key="9">
    <source>
        <dbReference type="Proteomes" id="UP000626026"/>
    </source>
</evidence>
<dbReference type="EMBL" id="JACTVA010000004">
    <property type="protein sequence ID" value="MBC9205912.1"/>
    <property type="molecule type" value="Genomic_DNA"/>
</dbReference>
<dbReference type="PANTHER" id="PTHR30287">
    <property type="entry name" value="MEMBRANE COMPONENT OF PREDICTED ABC SUPERFAMILY METABOLITE UPTAKE TRANSPORTER"/>
    <property type="match status" value="1"/>
</dbReference>
<accession>A0ABR7RID7</accession>
<evidence type="ECO:0000256" key="3">
    <source>
        <dbReference type="ARBA" id="ARBA00022692"/>
    </source>
</evidence>
<evidence type="ECO:0000256" key="2">
    <source>
        <dbReference type="ARBA" id="ARBA00022475"/>
    </source>
</evidence>
<keyword evidence="2" id="KW-1003">Cell membrane</keyword>
<dbReference type="InterPro" id="IPR003838">
    <property type="entry name" value="ABC3_permease_C"/>
</dbReference>